<evidence type="ECO:0000313" key="2">
    <source>
        <dbReference type="EMBL" id="SUM44764.1"/>
    </source>
</evidence>
<proteinExistence type="predicted"/>
<dbReference type="Pfam" id="PF16883">
    <property type="entry name" value="DUF5080"/>
    <property type="match status" value="1"/>
</dbReference>
<accession>A0A380G0U9</accession>
<keyword evidence="1" id="KW-0812">Transmembrane</keyword>
<feature type="transmembrane region" description="Helical" evidence="1">
    <location>
        <begin position="43"/>
        <end position="62"/>
    </location>
</feature>
<name>A0A380G0U9_9STAP</name>
<feature type="transmembrane region" description="Helical" evidence="1">
    <location>
        <begin position="207"/>
        <end position="226"/>
    </location>
</feature>
<reference evidence="2 4" key="1">
    <citation type="submission" date="2018-06" db="EMBL/GenBank/DDBJ databases">
        <authorList>
            <consortium name="Pathogen Informatics"/>
            <person name="Doyle S."/>
        </authorList>
    </citation>
    <scope>NUCLEOTIDE SEQUENCE [LARGE SCALE GENOMIC DNA]</scope>
    <source>
        <strain evidence="2 4">NCTC13830</strain>
    </source>
</reference>
<gene>
    <name evidence="3" type="ORF">BJR09_05840</name>
    <name evidence="2" type="ORF">NCTC13830_02174</name>
</gene>
<dbReference type="RefSeq" id="WP_103297659.1">
    <property type="nucleotide sequence ID" value="NZ_PPQT01000028.1"/>
</dbReference>
<keyword evidence="1" id="KW-1133">Transmembrane helix</keyword>
<dbReference type="Proteomes" id="UP000254047">
    <property type="component" value="Unassembled WGS sequence"/>
</dbReference>
<dbReference type="AlphaFoldDB" id="A0A380G0U9"/>
<dbReference type="EMBL" id="UHDO01000001">
    <property type="protein sequence ID" value="SUM44764.1"/>
    <property type="molecule type" value="Genomic_DNA"/>
</dbReference>
<evidence type="ECO:0000313" key="3">
    <source>
        <dbReference type="EMBL" id="TGE17652.1"/>
    </source>
</evidence>
<dbReference type="Proteomes" id="UP000297598">
    <property type="component" value="Unassembled WGS sequence"/>
</dbReference>
<evidence type="ECO:0000313" key="4">
    <source>
        <dbReference type="Proteomes" id="UP000254047"/>
    </source>
</evidence>
<evidence type="ECO:0000313" key="5">
    <source>
        <dbReference type="Proteomes" id="UP000297598"/>
    </source>
</evidence>
<feature type="transmembrane region" description="Helical" evidence="1">
    <location>
        <begin position="169"/>
        <end position="195"/>
    </location>
</feature>
<feature type="transmembrane region" description="Helical" evidence="1">
    <location>
        <begin position="74"/>
        <end position="93"/>
    </location>
</feature>
<evidence type="ECO:0000256" key="1">
    <source>
        <dbReference type="SAM" id="Phobius"/>
    </source>
</evidence>
<protein>
    <submittedName>
        <fullName evidence="3">DUF5080 family protein</fullName>
    </submittedName>
    <submittedName>
        <fullName evidence="2">Membrane protein</fullName>
    </submittedName>
</protein>
<dbReference type="InterPro" id="IPR031689">
    <property type="entry name" value="DUF5080"/>
</dbReference>
<reference evidence="3 5" key="2">
    <citation type="submission" date="2019-04" db="EMBL/GenBank/DDBJ databases">
        <title>Genomic characterization of Staphylococcus petrasii strains.</title>
        <authorList>
            <person name="Vrbovska V."/>
            <person name="Kovarovic V."/>
            <person name="Maslanova I."/>
            <person name="Indrakova A."/>
            <person name="Petras P."/>
            <person name="Sedo O."/>
            <person name="Svec P."/>
            <person name="Fisarova L."/>
            <person name="Sedlacek I."/>
            <person name="Doskar J."/>
            <person name="Pantucek R."/>
        </authorList>
    </citation>
    <scope>NUCLEOTIDE SEQUENCE [LARGE SCALE GENOMIC DNA]</scope>
    <source>
        <strain evidence="3 5">P5404</strain>
    </source>
</reference>
<keyword evidence="5" id="KW-1185">Reference proteome</keyword>
<dbReference type="EMBL" id="SRLS01000007">
    <property type="protein sequence ID" value="TGE17652.1"/>
    <property type="molecule type" value="Genomic_DNA"/>
</dbReference>
<organism evidence="2 4">
    <name type="scientific">Staphylococcus petrasii</name>
    <dbReference type="NCBI Taxonomy" id="1276936"/>
    <lineage>
        <taxon>Bacteria</taxon>
        <taxon>Bacillati</taxon>
        <taxon>Bacillota</taxon>
        <taxon>Bacilli</taxon>
        <taxon>Bacillales</taxon>
        <taxon>Staphylococcaceae</taxon>
        <taxon>Staphylococcus</taxon>
    </lineage>
</organism>
<sequence>MDLYGLWIYILFIVPYILIFFGTIGLFYASVFTIGSTIASKQIRYLGIIILYGGIFWVIVYFTGDDFESYSNVFLAIYFPYLWLCFQSCHYLFKRPYATKIKELKKEEANTGKSNKEEIKEVEKDFYSAGMMSWSSSLGAIVIIIIMSLKTRFIHNRELMYQSDINELIGDLAAVSGGVLMFSLGLALLYFIIDLTLWKKRGAYPGYILRPLVMGAWQIIFLISLIRF</sequence>
<feature type="transmembrane region" description="Helical" evidence="1">
    <location>
        <begin position="126"/>
        <end position="149"/>
    </location>
</feature>
<keyword evidence="1" id="KW-0472">Membrane</keyword>
<feature type="transmembrane region" description="Helical" evidence="1">
    <location>
        <begin position="6"/>
        <end position="31"/>
    </location>
</feature>